<dbReference type="Proteomes" id="UP001314170">
    <property type="component" value="Unassembled WGS sequence"/>
</dbReference>
<accession>A0AAV1SN56</accession>
<dbReference type="AlphaFoldDB" id="A0AAV1SN56"/>
<sequence>MAARQPPVLGHNLYQYVKFSHTNLATNTILKEKERHVAHVPTQQTHTLQVGVASPATVRGRKQSWSPLDPLIEETQIDKKTMNPNPLEWVNEMASDPYYLLHFLTFFSYFIVRTSATSLLSPNLTHRLLYREIQAVLAFALLAAYKIVRDETWEAFIPDMLFFAKA</sequence>
<protein>
    <submittedName>
        <fullName evidence="1">Uncharacterized protein</fullName>
    </submittedName>
</protein>
<comment type="caution">
    <text evidence="1">The sequence shown here is derived from an EMBL/GenBank/DDBJ whole genome shotgun (WGS) entry which is preliminary data.</text>
</comment>
<organism evidence="1 2">
    <name type="scientific">Dovyalis caffra</name>
    <dbReference type="NCBI Taxonomy" id="77055"/>
    <lineage>
        <taxon>Eukaryota</taxon>
        <taxon>Viridiplantae</taxon>
        <taxon>Streptophyta</taxon>
        <taxon>Embryophyta</taxon>
        <taxon>Tracheophyta</taxon>
        <taxon>Spermatophyta</taxon>
        <taxon>Magnoliopsida</taxon>
        <taxon>eudicotyledons</taxon>
        <taxon>Gunneridae</taxon>
        <taxon>Pentapetalae</taxon>
        <taxon>rosids</taxon>
        <taxon>fabids</taxon>
        <taxon>Malpighiales</taxon>
        <taxon>Salicaceae</taxon>
        <taxon>Flacourtieae</taxon>
        <taxon>Dovyalis</taxon>
    </lineage>
</organism>
<evidence type="ECO:0000313" key="2">
    <source>
        <dbReference type="Proteomes" id="UP001314170"/>
    </source>
</evidence>
<name>A0AAV1SN56_9ROSI</name>
<proteinExistence type="predicted"/>
<dbReference type="EMBL" id="CAWUPB010001194">
    <property type="protein sequence ID" value="CAK7353174.1"/>
    <property type="molecule type" value="Genomic_DNA"/>
</dbReference>
<evidence type="ECO:0000313" key="1">
    <source>
        <dbReference type="EMBL" id="CAK7353174.1"/>
    </source>
</evidence>
<keyword evidence="2" id="KW-1185">Reference proteome</keyword>
<gene>
    <name evidence="1" type="ORF">DCAF_LOCUS24594</name>
</gene>
<reference evidence="1 2" key="1">
    <citation type="submission" date="2024-01" db="EMBL/GenBank/DDBJ databases">
        <authorList>
            <person name="Waweru B."/>
        </authorList>
    </citation>
    <scope>NUCLEOTIDE SEQUENCE [LARGE SCALE GENOMIC DNA]</scope>
</reference>